<accession>A0ABU5YM31</accession>
<keyword evidence="10" id="KW-1185">Reference proteome</keyword>
<keyword evidence="3" id="KW-0001">2Fe-2S</keyword>
<protein>
    <submittedName>
        <fullName evidence="9">PDR/VanB family oxidoreductase</fullName>
        <ecNumber evidence="9">1.-.-.-</ecNumber>
    </submittedName>
</protein>
<dbReference type="Pfam" id="PF00970">
    <property type="entry name" value="FAD_binding_6"/>
    <property type="match status" value="1"/>
</dbReference>
<keyword evidence="5 9" id="KW-0560">Oxidoreductase</keyword>
<keyword evidence="7" id="KW-0411">Iron-sulfur</keyword>
<dbReference type="PROSITE" id="PS00197">
    <property type="entry name" value="2FE2S_FER_1"/>
    <property type="match status" value="1"/>
</dbReference>
<evidence type="ECO:0000256" key="3">
    <source>
        <dbReference type="ARBA" id="ARBA00022714"/>
    </source>
</evidence>
<evidence type="ECO:0000256" key="4">
    <source>
        <dbReference type="ARBA" id="ARBA00022723"/>
    </source>
</evidence>
<dbReference type="InterPro" id="IPR036010">
    <property type="entry name" value="2Fe-2S_ferredoxin-like_sf"/>
</dbReference>
<dbReference type="InterPro" id="IPR001433">
    <property type="entry name" value="OxRdtase_FAD/NAD-bd"/>
</dbReference>
<dbReference type="InterPro" id="IPR008333">
    <property type="entry name" value="Cbr1-like_FAD-bd_dom"/>
</dbReference>
<comment type="caution">
    <text evidence="9">The sequence shown here is derived from an EMBL/GenBank/DDBJ whole genome shotgun (WGS) entry which is preliminary data.</text>
</comment>
<dbReference type="InterPro" id="IPR012675">
    <property type="entry name" value="Beta-grasp_dom_sf"/>
</dbReference>
<dbReference type="Pfam" id="PF00111">
    <property type="entry name" value="Fer2"/>
    <property type="match status" value="1"/>
</dbReference>
<dbReference type="InterPro" id="IPR006058">
    <property type="entry name" value="2Fe2S_fd_BS"/>
</dbReference>
<evidence type="ECO:0000259" key="8">
    <source>
        <dbReference type="PROSITE" id="PS51384"/>
    </source>
</evidence>
<keyword evidence="4" id="KW-0479">Metal-binding</keyword>
<keyword evidence="2" id="KW-0285">Flavoprotein</keyword>
<dbReference type="RefSeq" id="WP_224864211.1">
    <property type="nucleotide sequence ID" value="NZ_JAYJJT010000009.1"/>
</dbReference>
<organism evidence="9 10">
    <name type="scientific">[Mycobacterium] zoologicum</name>
    <dbReference type="NCBI Taxonomy" id="2872311"/>
    <lineage>
        <taxon>Bacteria</taxon>
        <taxon>Bacillati</taxon>
        <taxon>Actinomycetota</taxon>
        <taxon>Actinomycetes</taxon>
        <taxon>Mycobacteriales</taxon>
        <taxon>Mycobacteriaceae</taxon>
        <taxon>Mycolicibacter</taxon>
    </lineage>
</organism>
<dbReference type="Gene3D" id="3.40.50.80">
    <property type="entry name" value="Nucleotide-binding domain of ferredoxin-NADP reductase (FNR) module"/>
    <property type="match status" value="1"/>
</dbReference>
<dbReference type="CDD" id="cd06185">
    <property type="entry name" value="PDR_like"/>
    <property type="match status" value="1"/>
</dbReference>
<name>A0ABU5YM31_9MYCO</name>
<evidence type="ECO:0000256" key="6">
    <source>
        <dbReference type="ARBA" id="ARBA00023004"/>
    </source>
</evidence>
<dbReference type="SUPFAM" id="SSF63380">
    <property type="entry name" value="Riboflavin synthase domain-like"/>
    <property type="match status" value="1"/>
</dbReference>
<dbReference type="InterPro" id="IPR017938">
    <property type="entry name" value="Riboflavin_synthase-like_b-brl"/>
</dbReference>
<dbReference type="PRINTS" id="PR00409">
    <property type="entry name" value="PHDIOXRDTASE"/>
</dbReference>
<dbReference type="InterPro" id="IPR050415">
    <property type="entry name" value="MRET"/>
</dbReference>
<dbReference type="Gene3D" id="3.10.20.30">
    <property type="match status" value="1"/>
</dbReference>
<dbReference type="Gene3D" id="2.40.30.10">
    <property type="entry name" value="Translation factors"/>
    <property type="match status" value="1"/>
</dbReference>
<dbReference type="EMBL" id="JAYJJT010000009">
    <property type="protein sequence ID" value="MEB3050024.1"/>
    <property type="molecule type" value="Genomic_DNA"/>
</dbReference>
<dbReference type="InterPro" id="IPR039261">
    <property type="entry name" value="FNR_nucleotide-bd"/>
</dbReference>
<dbReference type="InterPro" id="IPR001041">
    <property type="entry name" value="2Fe-2S_ferredoxin-type"/>
</dbReference>
<evidence type="ECO:0000256" key="7">
    <source>
        <dbReference type="ARBA" id="ARBA00023014"/>
    </source>
</evidence>
<gene>
    <name evidence="9" type="ORF">KV112_09810</name>
</gene>
<feature type="domain" description="FAD-binding FR-type" evidence="8">
    <location>
        <begin position="51"/>
        <end position="151"/>
    </location>
</feature>
<evidence type="ECO:0000256" key="5">
    <source>
        <dbReference type="ARBA" id="ARBA00023002"/>
    </source>
</evidence>
<keyword evidence="6" id="KW-0408">Iron</keyword>
<dbReference type="SUPFAM" id="SSF52343">
    <property type="entry name" value="Ferredoxin reductase-like, C-terminal NADP-linked domain"/>
    <property type="match status" value="1"/>
</dbReference>
<dbReference type="SUPFAM" id="SSF54292">
    <property type="entry name" value="2Fe-2S ferredoxin-like"/>
    <property type="match status" value="1"/>
</dbReference>
<dbReference type="InterPro" id="IPR017927">
    <property type="entry name" value="FAD-bd_FR_type"/>
</dbReference>
<dbReference type="Proteomes" id="UP001299046">
    <property type="component" value="Unassembled WGS sequence"/>
</dbReference>
<dbReference type="EC" id="1.-.-.-" evidence="9"/>
<dbReference type="Pfam" id="PF00175">
    <property type="entry name" value="NAD_binding_1"/>
    <property type="match status" value="1"/>
</dbReference>
<reference evidence="9 10" key="1">
    <citation type="submission" date="2023-12" db="EMBL/GenBank/DDBJ databases">
        <title>Description of new species of Mycobacterium terrae complex isolated from sewage at the Sao Paulo Zoological Park Foundation in Brazil.</title>
        <authorList>
            <person name="Romagnoli C.L."/>
            <person name="Conceicao E.C."/>
            <person name="Machado E."/>
            <person name="Barreto L.B.P.F."/>
            <person name="Sharma A."/>
            <person name="Silva N.M."/>
            <person name="Marques L.E."/>
            <person name="Juliana M.A."/>
            <person name="Lourenco M.C.S."/>
            <person name="Digiampietri L.A."/>
            <person name="Suffys P.N."/>
            <person name="Viana-Niero C."/>
        </authorList>
    </citation>
    <scope>NUCLEOTIDE SEQUENCE [LARGE SCALE GENOMIC DNA]</scope>
    <source>
        <strain evidence="9 10">MYC123</strain>
    </source>
</reference>
<comment type="cofactor">
    <cofactor evidence="1">
        <name>FAD</name>
        <dbReference type="ChEBI" id="CHEBI:57692"/>
    </cofactor>
</comment>
<dbReference type="PANTHER" id="PTHR47354:SF1">
    <property type="entry name" value="CARNITINE MONOOXYGENASE REDUCTASE SUBUNIT"/>
    <property type="match status" value="1"/>
</dbReference>
<evidence type="ECO:0000256" key="2">
    <source>
        <dbReference type="ARBA" id="ARBA00022630"/>
    </source>
</evidence>
<evidence type="ECO:0000313" key="9">
    <source>
        <dbReference type="EMBL" id="MEB3050024.1"/>
    </source>
</evidence>
<sequence length="359" mass="38468">MSYLGAPTNDIDRAGTAVRAMGALAKRYSQIVTSPRAAMRFTAPDPVRHTGFSAELEIARVQTAATDVAMLTMVRPDGAALPAWTPGAHIDVFTPAGRQRHYSLTGDPADRGSYRIAVRKIPDGAGSVEMHALAEGDTLRIRGPRNAFRLTDEPVYHFIAGGIGITPILPMVRAAAAGGARWTLDYLGRSRDSMPFLDELESLAHTGTLRVRCDDEHGVTEVADLFADDSRATVYLCGPTPLMDAISDHLAGLPDRPPLHSERFSAPTVRGEKPFTAVLARSGLSVEVGPDESALTAIRRALPMVNYSCQQGFCGACKTTVLDGEVEHRDRVLVGDELDTSMMICVSRCAGGGELVLDL</sequence>
<dbReference type="GO" id="GO:0016491">
    <property type="term" value="F:oxidoreductase activity"/>
    <property type="evidence" value="ECO:0007669"/>
    <property type="project" value="UniProtKB-KW"/>
</dbReference>
<dbReference type="PROSITE" id="PS51384">
    <property type="entry name" value="FAD_FR"/>
    <property type="match status" value="1"/>
</dbReference>
<proteinExistence type="predicted"/>
<dbReference type="PANTHER" id="PTHR47354">
    <property type="entry name" value="NADH OXIDOREDUCTASE HCR"/>
    <property type="match status" value="1"/>
</dbReference>
<evidence type="ECO:0000256" key="1">
    <source>
        <dbReference type="ARBA" id="ARBA00001974"/>
    </source>
</evidence>
<evidence type="ECO:0000313" key="10">
    <source>
        <dbReference type="Proteomes" id="UP001299046"/>
    </source>
</evidence>
<dbReference type="CDD" id="cd00207">
    <property type="entry name" value="fer2"/>
    <property type="match status" value="1"/>
</dbReference>